<dbReference type="Proteomes" id="UP000626109">
    <property type="component" value="Unassembled WGS sequence"/>
</dbReference>
<protein>
    <submittedName>
        <fullName evidence="2">Uncharacterized protein</fullName>
    </submittedName>
</protein>
<proteinExistence type="predicted"/>
<gene>
    <name evidence="2" type="ORF">PGLA2088_LOCUS26213</name>
</gene>
<evidence type="ECO:0000313" key="3">
    <source>
        <dbReference type="Proteomes" id="UP000626109"/>
    </source>
</evidence>
<reference evidence="2" key="1">
    <citation type="submission" date="2021-02" db="EMBL/GenBank/DDBJ databases">
        <authorList>
            <person name="Dougan E. K."/>
            <person name="Rhodes N."/>
            <person name="Thang M."/>
            <person name="Chan C."/>
        </authorList>
    </citation>
    <scope>NUCLEOTIDE SEQUENCE</scope>
</reference>
<dbReference type="AlphaFoldDB" id="A0A813JTC2"/>
<evidence type="ECO:0000256" key="1">
    <source>
        <dbReference type="SAM" id="MobiDB-lite"/>
    </source>
</evidence>
<accession>A0A813JTC2</accession>
<evidence type="ECO:0000313" key="2">
    <source>
        <dbReference type="EMBL" id="CAE8688927.1"/>
    </source>
</evidence>
<name>A0A813JTC2_POLGL</name>
<sequence>ALPILRVVRSSKAMAEGPNAVWDSVSADLAQGPARKDCKDFLKRPVSTEERLEEFLKRPVSSEDFWHLSAGSTSTGTPYSSDAQRLEL</sequence>
<feature type="non-terminal residue" evidence="2">
    <location>
        <position position="1"/>
    </location>
</feature>
<feature type="region of interest" description="Disordered" evidence="1">
    <location>
        <begin position="68"/>
        <end position="88"/>
    </location>
</feature>
<feature type="non-terminal residue" evidence="2">
    <location>
        <position position="88"/>
    </location>
</feature>
<organism evidence="2 3">
    <name type="scientific">Polarella glacialis</name>
    <name type="common">Dinoflagellate</name>
    <dbReference type="NCBI Taxonomy" id="89957"/>
    <lineage>
        <taxon>Eukaryota</taxon>
        <taxon>Sar</taxon>
        <taxon>Alveolata</taxon>
        <taxon>Dinophyceae</taxon>
        <taxon>Suessiales</taxon>
        <taxon>Suessiaceae</taxon>
        <taxon>Polarella</taxon>
    </lineage>
</organism>
<dbReference type="EMBL" id="CAJNNW010026982">
    <property type="protein sequence ID" value="CAE8688927.1"/>
    <property type="molecule type" value="Genomic_DNA"/>
</dbReference>
<feature type="compositionally biased region" description="Polar residues" evidence="1">
    <location>
        <begin position="70"/>
        <end position="88"/>
    </location>
</feature>
<comment type="caution">
    <text evidence="2">The sequence shown here is derived from an EMBL/GenBank/DDBJ whole genome shotgun (WGS) entry which is preliminary data.</text>
</comment>